<protein>
    <submittedName>
        <fullName evidence="3">Serine protease</fullName>
    </submittedName>
</protein>
<dbReference type="EMBL" id="JBHUIP010000014">
    <property type="protein sequence ID" value="MFD2265031.1"/>
    <property type="molecule type" value="Genomic_DNA"/>
</dbReference>
<keyword evidence="3" id="KW-0645">Protease</keyword>
<dbReference type="PRINTS" id="PR00834">
    <property type="entry name" value="PROTEASES2C"/>
</dbReference>
<comment type="caution">
    <text evidence="3">The sequence shown here is derived from an EMBL/GenBank/DDBJ whole genome shotgun (WGS) entry which is preliminary data.</text>
</comment>
<keyword evidence="3" id="KW-0378">Hydrolase</keyword>
<feature type="coiled-coil region" evidence="1">
    <location>
        <begin position="64"/>
        <end position="91"/>
    </location>
</feature>
<dbReference type="InterPro" id="IPR001940">
    <property type="entry name" value="Peptidase_S1C"/>
</dbReference>
<keyword evidence="2" id="KW-0472">Membrane</keyword>
<dbReference type="InterPro" id="IPR009003">
    <property type="entry name" value="Peptidase_S1_PA"/>
</dbReference>
<keyword evidence="2" id="KW-0812">Transmembrane</keyword>
<gene>
    <name evidence="3" type="ORF">ACFSM5_19155</name>
</gene>
<sequence length="347" mass="36142">MAASAAEANNNDRRFLGAIPGRWLWLAMMLLLLLGILALGAWIWWFKKPLVIEQIIPAQAAELAPDIQKRAVQLADEIAALEKAIADARSQNNPLLCPPGQKLRQGAALAPAPLAPTATGPLKTLTIPELTDRLEKATALVLTSDSIATGFFIAPDLLMTNRHAVEDAKNGRLLIASASLGRAVPAQVVRTSASGKPGAADFALVRLTEGSAPATLPLTSQNGKLTAIVAAGYPGLTVQNDPGFRRLVSGDPKSAPDLNLTQGVVQSLQTSPQGVPVVLHTASILQGNSGGPLVDSCGRVIGINTFITVDAENAGRISYAQTSGAISDFLAQSGGRLPLDSRPCPSN</sequence>
<dbReference type="Pfam" id="PF13365">
    <property type="entry name" value="Trypsin_2"/>
    <property type="match status" value="1"/>
</dbReference>
<dbReference type="PANTHER" id="PTHR43019">
    <property type="entry name" value="SERINE ENDOPROTEASE DEGS"/>
    <property type="match status" value="1"/>
</dbReference>
<dbReference type="GO" id="GO:0008233">
    <property type="term" value="F:peptidase activity"/>
    <property type="evidence" value="ECO:0007669"/>
    <property type="project" value="UniProtKB-KW"/>
</dbReference>
<evidence type="ECO:0000313" key="4">
    <source>
        <dbReference type="Proteomes" id="UP001597295"/>
    </source>
</evidence>
<accession>A0ABW5DX65</accession>
<keyword evidence="2" id="KW-1133">Transmembrane helix</keyword>
<name>A0ABW5DX65_9PROT</name>
<dbReference type="Proteomes" id="UP001597295">
    <property type="component" value="Unassembled WGS sequence"/>
</dbReference>
<dbReference type="SUPFAM" id="SSF50494">
    <property type="entry name" value="Trypsin-like serine proteases"/>
    <property type="match status" value="1"/>
</dbReference>
<keyword evidence="1" id="KW-0175">Coiled coil</keyword>
<feature type="transmembrane region" description="Helical" evidence="2">
    <location>
        <begin position="23"/>
        <end position="45"/>
    </location>
</feature>
<reference evidence="4" key="1">
    <citation type="journal article" date="2019" name="Int. J. Syst. Evol. Microbiol.">
        <title>The Global Catalogue of Microorganisms (GCM) 10K type strain sequencing project: providing services to taxonomists for standard genome sequencing and annotation.</title>
        <authorList>
            <consortium name="The Broad Institute Genomics Platform"/>
            <consortium name="The Broad Institute Genome Sequencing Center for Infectious Disease"/>
            <person name="Wu L."/>
            <person name="Ma J."/>
        </authorList>
    </citation>
    <scope>NUCLEOTIDE SEQUENCE [LARGE SCALE GENOMIC DNA]</scope>
    <source>
        <strain evidence="4">CGMCC 1.19062</strain>
    </source>
</reference>
<proteinExistence type="predicted"/>
<dbReference type="GO" id="GO:0006508">
    <property type="term" value="P:proteolysis"/>
    <property type="evidence" value="ECO:0007669"/>
    <property type="project" value="UniProtKB-KW"/>
</dbReference>
<dbReference type="RefSeq" id="WP_379878198.1">
    <property type="nucleotide sequence ID" value="NZ_JBHUIP010000014.1"/>
</dbReference>
<evidence type="ECO:0000256" key="1">
    <source>
        <dbReference type="SAM" id="Coils"/>
    </source>
</evidence>
<dbReference type="Gene3D" id="2.40.10.10">
    <property type="entry name" value="Trypsin-like serine proteases"/>
    <property type="match status" value="2"/>
</dbReference>
<organism evidence="3 4">
    <name type="scientific">Lacibacterium aquatile</name>
    <dbReference type="NCBI Taxonomy" id="1168082"/>
    <lineage>
        <taxon>Bacteria</taxon>
        <taxon>Pseudomonadati</taxon>
        <taxon>Pseudomonadota</taxon>
        <taxon>Alphaproteobacteria</taxon>
        <taxon>Rhodospirillales</taxon>
        <taxon>Rhodospirillaceae</taxon>
    </lineage>
</organism>
<evidence type="ECO:0000313" key="3">
    <source>
        <dbReference type="EMBL" id="MFD2265031.1"/>
    </source>
</evidence>
<dbReference type="InterPro" id="IPR043504">
    <property type="entry name" value="Peptidase_S1_PA_chymotrypsin"/>
</dbReference>
<keyword evidence="4" id="KW-1185">Reference proteome</keyword>
<evidence type="ECO:0000256" key="2">
    <source>
        <dbReference type="SAM" id="Phobius"/>
    </source>
</evidence>
<dbReference type="PANTHER" id="PTHR43019:SF23">
    <property type="entry name" value="PROTEASE DO-LIKE 5, CHLOROPLASTIC"/>
    <property type="match status" value="1"/>
</dbReference>